<evidence type="ECO:0000313" key="3">
    <source>
        <dbReference type="Proteomes" id="UP001279734"/>
    </source>
</evidence>
<organism evidence="2 3">
    <name type="scientific">Nepenthes gracilis</name>
    <name type="common">Slender pitcher plant</name>
    <dbReference type="NCBI Taxonomy" id="150966"/>
    <lineage>
        <taxon>Eukaryota</taxon>
        <taxon>Viridiplantae</taxon>
        <taxon>Streptophyta</taxon>
        <taxon>Embryophyta</taxon>
        <taxon>Tracheophyta</taxon>
        <taxon>Spermatophyta</taxon>
        <taxon>Magnoliopsida</taxon>
        <taxon>eudicotyledons</taxon>
        <taxon>Gunneridae</taxon>
        <taxon>Pentapetalae</taxon>
        <taxon>Caryophyllales</taxon>
        <taxon>Nepenthaceae</taxon>
        <taxon>Nepenthes</taxon>
    </lineage>
</organism>
<keyword evidence="1" id="KW-1133">Transmembrane helix</keyword>
<feature type="transmembrane region" description="Helical" evidence="1">
    <location>
        <begin position="57"/>
        <end position="79"/>
    </location>
</feature>
<evidence type="ECO:0000313" key="2">
    <source>
        <dbReference type="EMBL" id="GMH23582.1"/>
    </source>
</evidence>
<gene>
    <name evidence="2" type="ORF">Nepgr_025425</name>
</gene>
<dbReference type="EMBL" id="BSYO01000026">
    <property type="protein sequence ID" value="GMH23582.1"/>
    <property type="molecule type" value="Genomic_DNA"/>
</dbReference>
<name>A0AAD3T7S7_NEPGR</name>
<protein>
    <submittedName>
        <fullName evidence="2">Uncharacterized protein</fullName>
    </submittedName>
</protein>
<keyword evidence="1" id="KW-0472">Membrane</keyword>
<evidence type="ECO:0000256" key="1">
    <source>
        <dbReference type="SAM" id="Phobius"/>
    </source>
</evidence>
<sequence>MSKQLKIQIGLMKLDIDSGNAIFNGLEVFKMNNSISILDSKFGGDEKKSNGSNWHEVATVGLAMMFDAFIFLGTVVMKWHKKPQSWERRNSFSSYLLPLHANDLTLKACKSSYKPQRRSMFLTGRVLRRFTFLEIQESTKNFDSNSIIGVGRFRNVYSSTVDGNEVAINYGNQ</sequence>
<dbReference type="AlphaFoldDB" id="A0AAD3T7S7"/>
<keyword evidence="3" id="KW-1185">Reference proteome</keyword>
<accession>A0AAD3T7S7</accession>
<keyword evidence="1" id="KW-0812">Transmembrane</keyword>
<reference evidence="2" key="1">
    <citation type="submission" date="2023-05" db="EMBL/GenBank/DDBJ databases">
        <title>Nepenthes gracilis genome sequencing.</title>
        <authorList>
            <person name="Fukushima K."/>
        </authorList>
    </citation>
    <scope>NUCLEOTIDE SEQUENCE</scope>
    <source>
        <strain evidence="2">SING2019-196</strain>
    </source>
</reference>
<dbReference type="Proteomes" id="UP001279734">
    <property type="component" value="Unassembled WGS sequence"/>
</dbReference>
<dbReference type="Gene3D" id="3.30.200.20">
    <property type="entry name" value="Phosphorylase Kinase, domain 1"/>
    <property type="match status" value="1"/>
</dbReference>
<comment type="caution">
    <text evidence="2">The sequence shown here is derived from an EMBL/GenBank/DDBJ whole genome shotgun (WGS) entry which is preliminary data.</text>
</comment>
<proteinExistence type="predicted"/>